<evidence type="ECO:0000313" key="1">
    <source>
        <dbReference type="EMBL" id="MBB5190648.1"/>
    </source>
</evidence>
<dbReference type="EMBL" id="JACHHN010000002">
    <property type="protein sequence ID" value="MBB5190648.1"/>
    <property type="molecule type" value="Genomic_DNA"/>
</dbReference>
<dbReference type="RefSeq" id="WP_184098849.1">
    <property type="nucleotide sequence ID" value="NZ_JACHHN010000002.1"/>
</dbReference>
<comment type="caution">
    <text evidence="1">The sequence shown here is derived from an EMBL/GenBank/DDBJ whole genome shotgun (WGS) entry which is preliminary data.</text>
</comment>
<sequence length="239" mass="26438">MGKSKTVNLEGHQITWALARPVILARAEADPALSFLLIEKISHKPLADHDAVLPDRVYELKVSAVFVPRVNPDVMTLLEARLKHLINHPRPNHFVLISTGSHINGNKGLAEAQRQQCPEDVVSHCLKSNLTLSVILIDQDFFNLHQGGQIYDLAGGWLPHSQSLLGGHIRNFKHQVTGFTLSTYETHLTQWDGQLQQIGGVDLPTLGHSTNNAGGQLLVRMFNGNICYNSQPDLALGRY</sequence>
<dbReference type="AlphaFoldDB" id="A0A840RDP3"/>
<gene>
    <name evidence="1" type="ORF">HNQ50_001370</name>
</gene>
<keyword evidence="2" id="KW-1185">Reference proteome</keyword>
<evidence type="ECO:0000313" key="2">
    <source>
        <dbReference type="Proteomes" id="UP000543030"/>
    </source>
</evidence>
<accession>A0A840RDP3</accession>
<dbReference type="Proteomes" id="UP000543030">
    <property type="component" value="Unassembled WGS sequence"/>
</dbReference>
<proteinExistence type="predicted"/>
<reference evidence="1 2" key="1">
    <citation type="submission" date="2020-08" db="EMBL/GenBank/DDBJ databases">
        <title>Genomic Encyclopedia of Type Strains, Phase IV (KMG-IV): sequencing the most valuable type-strain genomes for metagenomic binning, comparative biology and taxonomic classification.</title>
        <authorList>
            <person name="Goeker M."/>
        </authorList>
    </citation>
    <scope>NUCLEOTIDE SEQUENCE [LARGE SCALE GENOMIC DNA]</scope>
    <source>
        <strain evidence="1 2">DSM 18233</strain>
    </source>
</reference>
<organism evidence="1 2">
    <name type="scientific">Silvimonas terrae</name>
    <dbReference type="NCBI Taxonomy" id="300266"/>
    <lineage>
        <taxon>Bacteria</taxon>
        <taxon>Pseudomonadati</taxon>
        <taxon>Pseudomonadota</taxon>
        <taxon>Betaproteobacteria</taxon>
        <taxon>Neisseriales</taxon>
        <taxon>Chitinibacteraceae</taxon>
        <taxon>Silvimonas</taxon>
    </lineage>
</organism>
<name>A0A840RDP3_9NEIS</name>
<protein>
    <submittedName>
        <fullName evidence="1">Uncharacterized protein</fullName>
    </submittedName>
</protein>